<comment type="caution">
    <text evidence="1">The sequence shown here is derived from an EMBL/GenBank/DDBJ whole genome shotgun (WGS) entry which is preliminary data.</text>
</comment>
<keyword evidence="2" id="KW-1185">Reference proteome</keyword>
<reference evidence="1" key="1">
    <citation type="submission" date="2024-03" db="EMBL/GenBank/DDBJ databases">
        <title>Human intestinal bacterial collection.</title>
        <authorList>
            <person name="Pauvert C."/>
            <person name="Hitch T.C.A."/>
            <person name="Clavel T."/>
        </authorList>
    </citation>
    <scope>NUCLEOTIDE SEQUENCE [LARGE SCALE GENOMIC DNA]</scope>
    <source>
        <strain evidence="1">CLA-AA-H89B</strain>
    </source>
</reference>
<proteinExistence type="predicted"/>
<accession>A0ABV1H342</accession>
<gene>
    <name evidence="1" type="ORF">WMO37_03565</name>
</gene>
<name>A0ABV1H342_9FIRM</name>
<evidence type="ECO:0000313" key="2">
    <source>
        <dbReference type="Proteomes" id="UP001546774"/>
    </source>
</evidence>
<dbReference type="EMBL" id="JBBMFS010000002">
    <property type="protein sequence ID" value="MEQ2554094.1"/>
    <property type="molecule type" value="Genomic_DNA"/>
</dbReference>
<sequence>MCKLVEDYANMRAAEEAQKTAKETARRAFAMGLPIESIEQLVSLSIERLNTISQEIHSTQ</sequence>
<evidence type="ECO:0000313" key="1">
    <source>
        <dbReference type="EMBL" id="MEQ2554094.1"/>
    </source>
</evidence>
<organism evidence="1 2">
    <name type="scientific">Lachnospira intestinalis</name>
    <dbReference type="NCBI Taxonomy" id="3133158"/>
    <lineage>
        <taxon>Bacteria</taxon>
        <taxon>Bacillati</taxon>
        <taxon>Bacillota</taxon>
        <taxon>Clostridia</taxon>
        <taxon>Lachnospirales</taxon>
        <taxon>Lachnospiraceae</taxon>
        <taxon>Lachnospira</taxon>
    </lineage>
</organism>
<dbReference type="Proteomes" id="UP001546774">
    <property type="component" value="Unassembled WGS sequence"/>
</dbReference>
<protein>
    <submittedName>
        <fullName evidence="1">Uncharacterized protein</fullName>
    </submittedName>
</protein>